<feature type="non-terminal residue" evidence="5">
    <location>
        <position position="1"/>
    </location>
</feature>
<dbReference type="EMBL" id="VWYV01000017">
    <property type="protein sequence ID" value="NXE04356.1"/>
    <property type="molecule type" value="Genomic_DNA"/>
</dbReference>
<dbReference type="OrthoDB" id="8945510at2759"/>
<keyword evidence="3" id="KW-0539">Nucleus</keyword>
<evidence type="ECO:0000313" key="5">
    <source>
        <dbReference type="EMBL" id="NXE04356.1"/>
    </source>
</evidence>
<comment type="subcellular location">
    <subcellularLocation>
        <location evidence="1">Nucleus</location>
    </subcellularLocation>
</comment>
<name>A0A7K8JHN6_9AVES</name>
<evidence type="ECO:0000313" key="6">
    <source>
        <dbReference type="Proteomes" id="UP000533896"/>
    </source>
</evidence>
<dbReference type="GO" id="GO:0005634">
    <property type="term" value="C:nucleus"/>
    <property type="evidence" value="ECO:0007669"/>
    <property type="project" value="UniProtKB-SubCell"/>
</dbReference>
<comment type="caution">
    <text evidence="5">The sequence shown here is derived from an EMBL/GenBank/DDBJ whole genome shotgun (WGS) entry which is preliminary data.</text>
</comment>
<sequence>QGASHFLGGTGHEDLVARSAASEHNDVGISLGTARCSDDSEPDDSLLELSDSEEENSPFSYTEEEIQEILADDCVESEPYLTRKSTLSQSVSGESAKD</sequence>
<evidence type="ECO:0000256" key="2">
    <source>
        <dbReference type="ARBA" id="ARBA00020595"/>
    </source>
</evidence>
<evidence type="ECO:0000256" key="1">
    <source>
        <dbReference type="ARBA" id="ARBA00004123"/>
    </source>
</evidence>
<gene>
    <name evidence="5" type="primary">S100pbp</name>
    <name evidence="5" type="ORF">LOPRUF_R14933</name>
</gene>
<evidence type="ECO:0000256" key="4">
    <source>
        <dbReference type="SAM" id="MobiDB-lite"/>
    </source>
</evidence>
<organism evidence="5 6">
    <name type="scientific">Lophotis ruficrista</name>
    <dbReference type="NCBI Taxonomy" id="172689"/>
    <lineage>
        <taxon>Eukaryota</taxon>
        <taxon>Metazoa</taxon>
        <taxon>Chordata</taxon>
        <taxon>Craniata</taxon>
        <taxon>Vertebrata</taxon>
        <taxon>Euteleostomi</taxon>
        <taxon>Archelosauria</taxon>
        <taxon>Archosauria</taxon>
        <taxon>Dinosauria</taxon>
        <taxon>Saurischia</taxon>
        <taxon>Theropoda</taxon>
        <taxon>Coelurosauria</taxon>
        <taxon>Aves</taxon>
        <taxon>Neognathae</taxon>
        <taxon>Neoaves</taxon>
        <taxon>Otidimorphae</taxon>
        <taxon>Otidiformes</taxon>
        <taxon>Otididae</taxon>
        <taxon>Lophotis</taxon>
    </lineage>
</organism>
<reference evidence="5 6" key="1">
    <citation type="submission" date="2019-09" db="EMBL/GenBank/DDBJ databases">
        <title>Bird 10,000 Genomes (B10K) Project - Family phase.</title>
        <authorList>
            <person name="Zhang G."/>
        </authorList>
    </citation>
    <scope>NUCLEOTIDE SEQUENCE [LARGE SCALE GENOMIC DNA]</scope>
    <source>
        <strain evidence="5">B10K-CU-031-23</strain>
    </source>
</reference>
<feature type="region of interest" description="Disordered" evidence="4">
    <location>
        <begin position="30"/>
        <end position="62"/>
    </location>
</feature>
<evidence type="ECO:0000256" key="3">
    <source>
        <dbReference type="ARBA" id="ARBA00023242"/>
    </source>
</evidence>
<feature type="compositionally biased region" description="Acidic residues" evidence="4">
    <location>
        <begin position="39"/>
        <end position="62"/>
    </location>
</feature>
<protein>
    <recommendedName>
        <fullName evidence="2">S100P-binding protein</fullName>
    </recommendedName>
</protein>
<accession>A0A7K8JHN6</accession>
<dbReference type="GO" id="GO:0048306">
    <property type="term" value="F:calcium-dependent protein binding"/>
    <property type="evidence" value="ECO:0007669"/>
    <property type="project" value="InterPro"/>
</dbReference>
<proteinExistence type="predicted"/>
<dbReference type="AlphaFoldDB" id="A0A7K8JHN6"/>
<feature type="non-terminal residue" evidence="5">
    <location>
        <position position="98"/>
    </location>
</feature>
<dbReference type="InterPro" id="IPR026097">
    <property type="entry name" value="S100PBP"/>
</dbReference>
<keyword evidence="6" id="KW-1185">Reference proteome</keyword>
<dbReference type="Pfam" id="PF15427">
    <property type="entry name" value="S100PBPR"/>
    <property type="match status" value="1"/>
</dbReference>
<dbReference type="Proteomes" id="UP000533896">
    <property type="component" value="Unassembled WGS sequence"/>
</dbReference>